<organism evidence="8">
    <name type="scientific">hydrocarbon metagenome</name>
    <dbReference type="NCBI Taxonomy" id="938273"/>
    <lineage>
        <taxon>unclassified sequences</taxon>
        <taxon>metagenomes</taxon>
        <taxon>ecological metagenomes</taxon>
    </lineage>
</organism>
<dbReference type="Pfam" id="PF01925">
    <property type="entry name" value="TauE"/>
    <property type="match status" value="1"/>
</dbReference>
<evidence type="ECO:0008006" key="9">
    <source>
        <dbReference type="Google" id="ProtNLM"/>
    </source>
</evidence>
<feature type="transmembrane region" description="Helical" evidence="7">
    <location>
        <begin position="139"/>
        <end position="155"/>
    </location>
</feature>
<comment type="subcellular location">
    <subcellularLocation>
        <location evidence="1">Cell membrane</location>
        <topology evidence="1">Multi-pass membrane protein</topology>
    </subcellularLocation>
</comment>
<keyword evidence="4 7" id="KW-0812">Transmembrane</keyword>
<dbReference type="PANTHER" id="PTHR30269:SF37">
    <property type="entry name" value="MEMBRANE TRANSPORTER PROTEIN"/>
    <property type="match status" value="1"/>
</dbReference>
<keyword evidence="2" id="KW-0813">Transport</keyword>
<reference evidence="8" key="1">
    <citation type="journal article" date="2015" name="Proc. Natl. Acad. Sci. U.S.A.">
        <title>Networks of energetic and metabolic interactions define dynamics in microbial communities.</title>
        <authorList>
            <person name="Embree M."/>
            <person name="Liu J.K."/>
            <person name="Al-Bassam M.M."/>
            <person name="Zengler K."/>
        </authorList>
    </citation>
    <scope>NUCLEOTIDE SEQUENCE</scope>
</reference>
<gene>
    <name evidence="8" type="ORF">ASZ90_001725</name>
</gene>
<proteinExistence type="predicted"/>
<keyword evidence="6 7" id="KW-0472">Membrane</keyword>
<accession>A0A0W8G7C6</accession>
<evidence type="ECO:0000256" key="4">
    <source>
        <dbReference type="ARBA" id="ARBA00022692"/>
    </source>
</evidence>
<evidence type="ECO:0000256" key="6">
    <source>
        <dbReference type="ARBA" id="ARBA00023136"/>
    </source>
</evidence>
<feature type="transmembrane region" description="Helical" evidence="7">
    <location>
        <begin position="29"/>
        <end position="48"/>
    </location>
</feature>
<evidence type="ECO:0000313" key="8">
    <source>
        <dbReference type="EMBL" id="KUG28403.1"/>
    </source>
</evidence>
<feature type="transmembrane region" description="Helical" evidence="7">
    <location>
        <begin position="237"/>
        <end position="256"/>
    </location>
</feature>
<feature type="transmembrane region" description="Helical" evidence="7">
    <location>
        <begin position="68"/>
        <end position="88"/>
    </location>
</feature>
<evidence type="ECO:0000256" key="2">
    <source>
        <dbReference type="ARBA" id="ARBA00022448"/>
    </source>
</evidence>
<evidence type="ECO:0000256" key="5">
    <source>
        <dbReference type="ARBA" id="ARBA00022989"/>
    </source>
</evidence>
<comment type="caution">
    <text evidence="8">The sequence shown here is derived from an EMBL/GenBank/DDBJ whole genome shotgun (WGS) entry which is preliminary data.</text>
</comment>
<keyword evidence="5 7" id="KW-1133">Transmembrane helix</keyword>
<feature type="transmembrane region" description="Helical" evidence="7">
    <location>
        <begin position="175"/>
        <end position="194"/>
    </location>
</feature>
<evidence type="ECO:0000256" key="3">
    <source>
        <dbReference type="ARBA" id="ARBA00022475"/>
    </source>
</evidence>
<evidence type="ECO:0000256" key="1">
    <source>
        <dbReference type="ARBA" id="ARBA00004651"/>
    </source>
</evidence>
<feature type="transmembrane region" description="Helical" evidence="7">
    <location>
        <begin position="108"/>
        <end position="127"/>
    </location>
</feature>
<keyword evidence="3" id="KW-1003">Cell membrane</keyword>
<evidence type="ECO:0000256" key="7">
    <source>
        <dbReference type="SAM" id="Phobius"/>
    </source>
</evidence>
<dbReference type="PANTHER" id="PTHR30269">
    <property type="entry name" value="TRANSMEMBRANE PROTEIN YFCA"/>
    <property type="match status" value="1"/>
</dbReference>
<sequence>MDYLIICLASLAVSGLTLFSGFGLGTVLAPVMAIFFPVETAVAMTAVVHFTNNLFKLAMFGRAASFQVVIRFGIPAFVASLAGAWILVRVSDMQPLFRYFLFGLQMEIYPVKLLVGLLIAFFAVLELRPEKASRQYPPTWLPIGGVISGFFGGLSGNQGAFRSAFLLGTGLGKEAFIATGVVLACLVDASRLTVYAGMAGSEIISGNLGLIVTATLSAFLGAFIGARVLKKITIKTVRVLVGIMLLGLAAALCLGVI</sequence>
<dbReference type="InterPro" id="IPR052017">
    <property type="entry name" value="TSUP"/>
</dbReference>
<dbReference type="GO" id="GO:0005886">
    <property type="term" value="C:plasma membrane"/>
    <property type="evidence" value="ECO:0007669"/>
    <property type="project" value="UniProtKB-SubCell"/>
</dbReference>
<dbReference type="EMBL" id="LNQE01000222">
    <property type="protein sequence ID" value="KUG28403.1"/>
    <property type="molecule type" value="Genomic_DNA"/>
</dbReference>
<protein>
    <recommendedName>
        <fullName evidence="9">Membrane transporter protein</fullName>
    </recommendedName>
</protein>
<feature type="transmembrane region" description="Helical" evidence="7">
    <location>
        <begin position="206"/>
        <end position="225"/>
    </location>
</feature>
<name>A0A0W8G7C6_9ZZZZ</name>
<dbReference type="InterPro" id="IPR002781">
    <property type="entry name" value="TM_pro_TauE-like"/>
</dbReference>
<dbReference type="AlphaFoldDB" id="A0A0W8G7C6"/>